<protein>
    <submittedName>
        <fullName evidence="1">Uncharacterized protein</fullName>
    </submittedName>
</protein>
<sequence>MFMTVTFFKTVPNGTLIPTYYTPFDQSPMGLYALVKGSAIWDLESVHAMKRDRC</sequence>
<evidence type="ECO:0000313" key="1">
    <source>
        <dbReference type="EMBL" id="KAK6311934.1"/>
    </source>
</evidence>
<dbReference type="AlphaFoldDB" id="A0AAN8LLX8"/>
<dbReference type="EMBL" id="JAGTTL010000015">
    <property type="protein sequence ID" value="KAK6311934.1"/>
    <property type="molecule type" value="Genomic_DNA"/>
</dbReference>
<proteinExistence type="predicted"/>
<organism evidence="1 2">
    <name type="scientific">Coregonus suidteri</name>
    <dbReference type="NCBI Taxonomy" id="861788"/>
    <lineage>
        <taxon>Eukaryota</taxon>
        <taxon>Metazoa</taxon>
        <taxon>Chordata</taxon>
        <taxon>Craniata</taxon>
        <taxon>Vertebrata</taxon>
        <taxon>Euteleostomi</taxon>
        <taxon>Actinopterygii</taxon>
        <taxon>Neopterygii</taxon>
        <taxon>Teleostei</taxon>
        <taxon>Protacanthopterygii</taxon>
        <taxon>Salmoniformes</taxon>
        <taxon>Salmonidae</taxon>
        <taxon>Coregoninae</taxon>
        <taxon>Coregonus</taxon>
    </lineage>
</organism>
<keyword evidence="2" id="KW-1185">Reference proteome</keyword>
<accession>A0AAN8LLX8</accession>
<reference evidence="1 2" key="1">
    <citation type="submission" date="2021-04" db="EMBL/GenBank/DDBJ databases">
        <authorList>
            <person name="De Guttry C."/>
            <person name="Zahm M."/>
            <person name="Klopp C."/>
            <person name="Cabau C."/>
            <person name="Louis A."/>
            <person name="Berthelot C."/>
            <person name="Parey E."/>
            <person name="Roest Crollius H."/>
            <person name="Montfort J."/>
            <person name="Robinson-Rechavi M."/>
            <person name="Bucao C."/>
            <person name="Bouchez O."/>
            <person name="Gislard M."/>
            <person name="Lluch J."/>
            <person name="Milhes M."/>
            <person name="Lampietro C."/>
            <person name="Lopez Roques C."/>
            <person name="Donnadieu C."/>
            <person name="Braasch I."/>
            <person name="Desvignes T."/>
            <person name="Postlethwait J."/>
            <person name="Bobe J."/>
            <person name="Wedekind C."/>
            <person name="Guiguen Y."/>
        </authorList>
    </citation>
    <scope>NUCLEOTIDE SEQUENCE [LARGE SCALE GENOMIC DNA]</scope>
    <source>
        <strain evidence="1">Cs_M1</strain>
        <tissue evidence="1">Blood</tissue>
    </source>
</reference>
<evidence type="ECO:0000313" key="2">
    <source>
        <dbReference type="Proteomes" id="UP001356427"/>
    </source>
</evidence>
<gene>
    <name evidence="1" type="ORF">J4Q44_G00175980</name>
</gene>
<comment type="caution">
    <text evidence="1">The sequence shown here is derived from an EMBL/GenBank/DDBJ whole genome shotgun (WGS) entry which is preliminary data.</text>
</comment>
<dbReference type="Proteomes" id="UP001356427">
    <property type="component" value="Unassembled WGS sequence"/>
</dbReference>
<name>A0AAN8LLX8_9TELE</name>